<reference evidence="2 3" key="1">
    <citation type="submission" date="2020-07" db="EMBL/GenBank/DDBJ databases">
        <title>Sequencing the genomes of 1000 actinobacteria strains.</title>
        <authorList>
            <person name="Klenk H.-P."/>
        </authorList>
    </citation>
    <scope>NUCLEOTIDE SEQUENCE [LARGE SCALE GENOMIC DNA]</scope>
    <source>
        <strain evidence="2 3">DSM 15165</strain>
    </source>
</reference>
<sequence length="316" mass="33998">MPVLAPPLTDRPAYRPYRARVLAIRRLSPGFARVSLGCDDFATFGAERLDQRIKLVFPLPDGSFSPLGAGDWYGEWRTLPEHRRNPFRTYTVRDVDQGERRLDVDFVVHGDGNGDGGPAARWLAGVAAGDELVVIGPDGLSPHTGVGIDWRPGAATELLLAGDETAAPAIASILEGLPPSRRAHAFIEVPTAEDALPLRTGPHIEVTWVARDGGEHGCALLPAVTGWLNEHPDVVAAAAAGRTQRLEDVDVDAGILWDSPERPDGHGAAAGGFYAWIAGESGVVKTLRRLLVRGHGIDRGRVAFMGYWRLGRAEQV</sequence>
<dbReference type="SUPFAM" id="SSF63380">
    <property type="entry name" value="Riboflavin synthase domain-like"/>
    <property type="match status" value="1"/>
</dbReference>
<protein>
    <submittedName>
        <fullName evidence="2">NADPH-dependent ferric siderophore reductase</fullName>
    </submittedName>
</protein>
<dbReference type="PANTHER" id="PTHR30157">
    <property type="entry name" value="FERRIC REDUCTASE, NADPH-DEPENDENT"/>
    <property type="match status" value="1"/>
</dbReference>
<evidence type="ECO:0000313" key="3">
    <source>
        <dbReference type="Proteomes" id="UP000578352"/>
    </source>
</evidence>
<accession>A0A853CQN5</accession>
<feature type="domain" description="FAD-binding FR-type" evidence="1">
    <location>
        <begin position="14"/>
        <end position="144"/>
    </location>
</feature>
<dbReference type="PANTHER" id="PTHR30157:SF0">
    <property type="entry name" value="NADPH-DEPENDENT FERRIC-CHELATE REDUCTASE"/>
    <property type="match status" value="1"/>
</dbReference>
<dbReference type="InterPro" id="IPR017938">
    <property type="entry name" value="Riboflavin_synthase-like_b-brl"/>
</dbReference>
<dbReference type="Pfam" id="PF04954">
    <property type="entry name" value="SIP"/>
    <property type="match status" value="1"/>
</dbReference>
<dbReference type="RefSeq" id="WP_179605182.1">
    <property type="nucleotide sequence ID" value="NZ_BAABEH010000001.1"/>
</dbReference>
<dbReference type="Gene3D" id="3.40.50.80">
    <property type="entry name" value="Nucleotide-binding domain of ferredoxin-NADP reductase (FNR) module"/>
    <property type="match status" value="1"/>
</dbReference>
<name>A0A853CQN5_9MICO</name>
<organism evidence="2 3">
    <name type="scientific">Leifsonia shinshuensis</name>
    <dbReference type="NCBI Taxonomy" id="150026"/>
    <lineage>
        <taxon>Bacteria</taxon>
        <taxon>Bacillati</taxon>
        <taxon>Actinomycetota</taxon>
        <taxon>Actinomycetes</taxon>
        <taxon>Micrococcales</taxon>
        <taxon>Microbacteriaceae</taxon>
        <taxon>Leifsonia</taxon>
    </lineage>
</organism>
<dbReference type="InterPro" id="IPR039374">
    <property type="entry name" value="SIP_fam"/>
</dbReference>
<dbReference type="Gene3D" id="2.40.30.10">
    <property type="entry name" value="Translation factors"/>
    <property type="match status" value="1"/>
</dbReference>
<dbReference type="InterPro" id="IPR017927">
    <property type="entry name" value="FAD-bd_FR_type"/>
</dbReference>
<dbReference type="CDD" id="cd06193">
    <property type="entry name" value="siderophore_interacting"/>
    <property type="match status" value="1"/>
</dbReference>
<dbReference type="Pfam" id="PF08021">
    <property type="entry name" value="FAD_binding_9"/>
    <property type="match status" value="1"/>
</dbReference>
<evidence type="ECO:0000313" key="2">
    <source>
        <dbReference type="EMBL" id="NYJ23236.1"/>
    </source>
</evidence>
<dbReference type="Proteomes" id="UP000578352">
    <property type="component" value="Unassembled WGS sequence"/>
</dbReference>
<evidence type="ECO:0000259" key="1">
    <source>
        <dbReference type="PROSITE" id="PS51384"/>
    </source>
</evidence>
<gene>
    <name evidence="2" type="ORF">HNR13_001523</name>
</gene>
<dbReference type="PROSITE" id="PS51384">
    <property type="entry name" value="FAD_FR"/>
    <property type="match status" value="1"/>
</dbReference>
<comment type="caution">
    <text evidence="2">The sequence shown here is derived from an EMBL/GenBank/DDBJ whole genome shotgun (WGS) entry which is preliminary data.</text>
</comment>
<dbReference type="AlphaFoldDB" id="A0A853CQN5"/>
<dbReference type="EMBL" id="JACCFL010000001">
    <property type="protein sequence ID" value="NYJ23236.1"/>
    <property type="molecule type" value="Genomic_DNA"/>
</dbReference>
<dbReference type="InterPro" id="IPR013113">
    <property type="entry name" value="SIP_FAD-bd"/>
</dbReference>
<proteinExistence type="predicted"/>
<dbReference type="InterPro" id="IPR039261">
    <property type="entry name" value="FNR_nucleotide-bd"/>
</dbReference>
<dbReference type="GO" id="GO:0016491">
    <property type="term" value="F:oxidoreductase activity"/>
    <property type="evidence" value="ECO:0007669"/>
    <property type="project" value="InterPro"/>
</dbReference>
<dbReference type="InterPro" id="IPR007037">
    <property type="entry name" value="SIP_rossman_dom"/>
</dbReference>